<evidence type="ECO:0000313" key="1">
    <source>
        <dbReference type="EMBL" id="QJB02138.1"/>
    </source>
</evidence>
<dbReference type="AlphaFoldDB" id="A0A6M3M4B2"/>
<proteinExistence type="predicted"/>
<dbReference type="EMBL" id="MT143761">
    <property type="protein sequence ID" value="QJB02138.1"/>
    <property type="molecule type" value="Genomic_DNA"/>
</dbReference>
<gene>
    <name evidence="1" type="ORF">MM171B01437_0006</name>
</gene>
<accession>A0A6M3M4B2</accession>
<sequence length="78" mass="8663">MPTTTNLIGETKNRATGFAGWSFMGWLKGNYKTIKELVKVLTPLALGWAATSNPVYTGVITLVSKFVLDMVDYYFPQV</sequence>
<name>A0A6M3M4B2_9ZZZZ</name>
<protein>
    <submittedName>
        <fullName evidence="1">Uncharacterized protein</fullName>
    </submittedName>
</protein>
<reference evidence="1" key="1">
    <citation type="submission" date="2020-03" db="EMBL/GenBank/DDBJ databases">
        <title>The deep terrestrial virosphere.</title>
        <authorList>
            <person name="Holmfeldt K."/>
            <person name="Nilsson E."/>
            <person name="Simone D."/>
            <person name="Lopez-Fernandez M."/>
            <person name="Wu X."/>
            <person name="de Brujin I."/>
            <person name="Lundin D."/>
            <person name="Andersson A."/>
            <person name="Bertilsson S."/>
            <person name="Dopson M."/>
        </authorList>
    </citation>
    <scope>NUCLEOTIDE SEQUENCE</scope>
    <source>
        <strain evidence="1">MM171B01437</strain>
    </source>
</reference>
<organism evidence="1">
    <name type="scientific">viral metagenome</name>
    <dbReference type="NCBI Taxonomy" id="1070528"/>
    <lineage>
        <taxon>unclassified sequences</taxon>
        <taxon>metagenomes</taxon>
        <taxon>organismal metagenomes</taxon>
    </lineage>
</organism>